<evidence type="ECO:0000256" key="1">
    <source>
        <dbReference type="SAM" id="Phobius"/>
    </source>
</evidence>
<feature type="transmembrane region" description="Helical" evidence="1">
    <location>
        <begin position="89"/>
        <end position="111"/>
    </location>
</feature>
<reference evidence="2" key="2">
    <citation type="journal article" date="2020" name="Nat. Commun.">
        <title>Large-scale genome sequencing of mycorrhizal fungi provides insights into the early evolution of symbiotic traits.</title>
        <authorList>
            <person name="Miyauchi S."/>
            <person name="Kiss E."/>
            <person name="Kuo A."/>
            <person name="Drula E."/>
            <person name="Kohler A."/>
            <person name="Sanchez-Garcia M."/>
            <person name="Morin E."/>
            <person name="Andreopoulos B."/>
            <person name="Barry K.W."/>
            <person name="Bonito G."/>
            <person name="Buee M."/>
            <person name="Carver A."/>
            <person name="Chen C."/>
            <person name="Cichocki N."/>
            <person name="Clum A."/>
            <person name="Culley D."/>
            <person name="Crous P.W."/>
            <person name="Fauchery L."/>
            <person name="Girlanda M."/>
            <person name="Hayes R.D."/>
            <person name="Keri Z."/>
            <person name="LaButti K."/>
            <person name="Lipzen A."/>
            <person name="Lombard V."/>
            <person name="Magnuson J."/>
            <person name="Maillard F."/>
            <person name="Murat C."/>
            <person name="Nolan M."/>
            <person name="Ohm R.A."/>
            <person name="Pangilinan J."/>
            <person name="Pereira M.F."/>
            <person name="Perotto S."/>
            <person name="Peter M."/>
            <person name="Pfister S."/>
            <person name="Riley R."/>
            <person name="Sitrit Y."/>
            <person name="Stielow J.B."/>
            <person name="Szollosi G."/>
            <person name="Zifcakova L."/>
            <person name="Stursova M."/>
            <person name="Spatafora J.W."/>
            <person name="Tedersoo L."/>
            <person name="Vaario L.M."/>
            <person name="Yamada A."/>
            <person name="Yan M."/>
            <person name="Wang P."/>
            <person name="Xu J."/>
            <person name="Bruns T."/>
            <person name="Baldrian P."/>
            <person name="Vilgalys R."/>
            <person name="Dunand C."/>
            <person name="Henrissat B."/>
            <person name="Grigoriev I.V."/>
            <person name="Hibbett D."/>
            <person name="Nagy L.G."/>
            <person name="Martin F.M."/>
        </authorList>
    </citation>
    <scope>NUCLEOTIDE SEQUENCE</scope>
    <source>
        <strain evidence="2">BED1</strain>
    </source>
</reference>
<gene>
    <name evidence="2" type="ORF">L210DRAFT_2061691</name>
</gene>
<keyword evidence="3" id="KW-1185">Reference proteome</keyword>
<evidence type="ECO:0000313" key="2">
    <source>
        <dbReference type="EMBL" id="KAF8452878.1"/>
    </source>
</evidence>
<keyword evidence="1" id="KW-0472">Membrane</keyword>
<feature type="transmembrane region" description="Helical" evidence="1">
    <location>
        <begin position="62"/>
        <end position="82"/>
    </location>
</feature>
<accession>A0AAD4CAY1</accession>
<evidence type="ECO:0000313" key="3">
    <source>
        <dbReference type="Proteomes" id="UP001194468"/>
    </source>
</evidence>
<feature type="transmembrane region" description="Helical" evidence="1">
    <location>
        <begin position="117"/>
        <end position="147"/>
    </location>
</feature>
<name>A0AAD4CAY1_BOLED</name>
<organism evidence="2 3">
    <name type="scientific">Boletus edulis BED1</name>
    <dbReference type="NCBI Taxonomy" id="1328754"/>
    <lineage>
        <taxon>Eukaryota</taxon>
        <taxon>Fungi</taxon>
        <taxon>Dikarya</taxon>
        <taxon>Basidiomycota</taxon>
        <taxon>Agaricomycotina</taxon>
        <taxon>Agaricomycetes</taxon>
        <taxon>Agaricomycetidae</taxon>
        <taxon>Boletales</taxon>
        <taxon>Boletineae</taxon>
        <taxon>Boletaceae</taxon>
        <taxon>Boletoideae</taxon>
        <taxon>Boletus</taxon>
    </lineage>
</organism>
<feature type="transmembrane region" description="Helical" evidence="1">
    <location>
        <begin position="21"/>
        <end position="42"/>
    </location>
</feature>
<dbReference type="EMBL" id="WHUW01000001">
    <property type="protein sequence ID" value="KAF8452878.1"/>
    <property type="molecule type" value="Genomic_DNA"/>
</dbReference>
<comment type="caution">
    <text evidence="2">The sequence shown here is derived from an EMBL/GenBank/DDBJ whole genome shotgun (WGS) entry which is preliminary data.</text>
</comment>
<protein>
    <submittedName>
        <fullName evidence="2">Uncharacterized protein</fullName>
    </submittedName>
</protein>
<sequence length="175" mass="19527">MYPSSSSLPLHMIMCQPWTRVSTMFVVVRYIGLYWIMVSALAGSTFVPGPLLVSRVVSLSTYWTSIVFFSAADLVMILRVYAIWGRSKTILCILLFIYVLTGITAIVLVGIYDNPNIYLLVTIVQVLDFSLCSISFGNVLPSVYLVAPQSTKRRSNGSQTATCNNCYEMEFFISS</sequence>
<keyword evidence="1" id="KW-1133">Transmembrane helix</keyword>
<reference evidence="2" key="1">
    <citation type="submission" date="2019-10" db="EMBL/GenBank/DDBJ databases">
        <authorList>
            <consortium name="DOE Joint Genome Institute"/>
            <person name="Kuo A."/>
            <person name="Miyauchi S."/>
            <person name="Kiss E."/>
            <person name="Drula E."/>
            <person name="Kohler A."/>
            <person name="Sanchez-Garcia M."/>
            <person name="Andreopoulos B."/>
            <person name="Barry K.W."/>
            <person name="Bonito G."/>
            <person name="Buee M."/>
            <person name="Carver A."/>
            <person name="Chen C."/>
            <person name="Cichocki N."/>
            <person name="Clum A."/>
            <person name="Culley D."/>
            <person name="Crous P.W."/>
            <person name="Fauchery L."/>
            <person name="Girlanda M."/>
            <person name="Hayes R."/>
            <person name="Keri Z."/>
            <person name="LaButti K."/>
            <person name="Lipzen A."/>
            <person name="Lombard V."/>
            <person name="Magnuson J."/>
            <person name="Maillard F."/>
            <person name="Morin E."/>
            <person name="Murat C."/>
            <person name="Nolan M."/>
            <person name="Ohm R."/>
            <person name="Pangilinan J."/>
            <person name="Pereira M."/>
            <person name="Perotto S."/>
            <person name="Peter M."/>
            <person name="Riley R."/>
            <person name="Sitrit Y."/>
            <person name="Stielow B."/>
            <person name="Szollosi G."/>
            <person name="Zifcakova L."/>
            <person name="Stursova M."/>
            <person name="Spatafora J.W."/>
            <person name="Tedersoo L."/>
            <person name="Vaario L.-M."/>
            <person name="Yamada A."/>
            <person name="Yan M."/>
            <person name="Wang P."/>
            <person name="Xu J."/>
            <person name="Bruns T."/>
            <person name="Baldrian P."/>
            <person name="Vilgalys R."/>
            <person name="Henrissat B."/>
            <person name="Grigoriev I.V."/>
            <person name="Hibbett D."/>
            <person name="Nagy L.G."/>
            <person name="Martin F.M."/>
        </authorList>
    </citation>
    <scope>NUCLEOTIDE SEQUENCE</scope>
    <source>
        <strain evidence="2">BED1</strain>
    </source>
</reference>
<proteinExistence type="predicted"/>
<dbReference type="AlphaFoldDB" id="A0AAD4CAY1"/>
<dbReference type="Proteomes" id="UP001194468">
    <property type="component" value="Unassembled WGS sequence"/>
</dbReference>
<keyword evidence="1" id="KW-0812">Transmembrane</keyword>